<organism evidence="3 4">
    <name type="scientific">Actinobacillus pleuropneumoniae</name>
    <name type="common">Haemophilus pleuropneumoniae</name>
    <dbReference type="NCBI Taxonomy" id="715"/>
    <lineage>
        <taxon>Bacteria</taxon>
        <taxon>Pseudomonadati</taxon>
        <taxon>Pseudomonadota</taxon>
        <taxon>Gammaproteobacteria</taxon>
        <taxon>Pasteurellales</taxon>
        <taxon>Pasteurellaceae</taxon>
        <taxon>Actinobacillus</taxon>
    </lineage>
</organism>
<dbReference type="Gene3D" id="2.40.160.90">
    <property type="match status" value="1"/>
</dbReference>
<feature type="region of interest" description="Disordered" evidence="1">
    <location>
        <begin position="135"/>
        <end position="162"/>
    </location>
</feature>
<feature type="compositionally biased region" description="Gly residues" evidence="1">
    <location>
        <begin position="152"/>
        <end position="162"/>
    </location>
</feature>
<dbReference type="InterPro" id="IPR011250">
    <property type="entry name" value="OMP/PagP_B-barrel"/>
</dbReference>
<feature type="domain" description="Factor H binding protein-like C-terminal" evidence="2">
    <location>
        <begin position="7"/>
        <end position="106"/>
    </location>
</feature>
<feature type="compositionally biased region" description="Basic and acidic residues" evidence="1">
    <location>
        <begin position="135"/>
        <end position="149"/>
    </location>
</feature>
<dbReference type="AlphaFoldDB" id="A0A3S4YKL4"/>
<protein>
    <submittedName>
        <fullName evidence="3">Colicin import membrane protein</fullName>
    </submittedName>
</protein>
<sequence length="162" mass="17592">MATKEFQFPTEGKATYTGVAFDSHSQGTLTYNVDFAKKTGQGSIEGLEHIGRLTLDQGEIYKSASSGGMRARGRISADEWKNVRDTSGDYQLGFYGKNAEDIAGRATLSQSPYGAWDSEKSTYLAPVKSISDKVLSPDRHDMNSGKDSFDVGFGGTRGEIKK</sequence>
<proteinExistence type="predicted"/>
<name>A0A3S4YKL4_ACTPL</name>
<evidence type="ECO:0000256" key="1">
    <source>
        <dbReference type="SAM" id="MobiDB-lite"/>
    </source>
</evidence>
<evidence type="ECO:0000313" key="4">
    <source>
        <dbReference type="Proteomes" id="UP000275510"/>
    </source>
</evidence>
<dbReference type="SUPFAM" id="SSF56925">
    <property type="entry name" value="OMPA-like"/>
    <property type="match status" value="1"/>
</dbReference>
<evidence type="ECO:0000259" key="2">
    <source>
        <dbReference type="Pfam" id="PF08794"/>
    </source>
</evidence>
<dbReference type="Proteomes" id="UP000275510">
    <property type="component" value="Chromosome"/>
</dbReference>
<accession>A0A3S4YKL4</accession>
<reference evidence="3 4" key="1">
    <citation type="submission" date="2018-12" db="EMBL/GenBank/DDBJ databases">
        <authorList>
            <consortium name="Pathogen Informatics"/>
        </authorList>
    </citation>
    <scope>NUCLEOTIDE SEQUENCE [LARGE SCALE GENOMIC DNA]</scope>
    <source>
        <strain evidence="3 4">NCTC10976</strain>
    </source>
</reference>
<dbReference type="EMBL" id="LR134515">
    <property type="protein sequence ID" value="VEJ17726.1"/>
    <property type="molecule type" value="Genomic_DNA"/>
</dbReference>
<dbReference type="Pfam" id="PF08794">
    <property type="entry name" value="FHBP_C"/>
    <property type="match status" value="1"/>
</dbReference>
<dbReference type="InterPro" id="IPR014902">
    <property type="entry name" value="FHBP-like_C"/>
</dbReference>
<evidence type="ECO:0000313" key="3">
    <source>
        <dbReference type="EMBL" id="VEJ17726.1"/>
    </source>
</evidence>
<gene>
    <name evidence="3" type="primary">tolA2</name>
    <name evidence="3" type="ORF">NCTC10976_01878</name>
</gene>